<dbReference type="PANTHER" id="PTHR11134">
    <property type="entry name" value="ADAPTOR COMPLEX SUBUNIT BETA FAMILY MEMBER"/>
    <property type="match status" value="1"/>
</dbReference>
<dbReference type="InterPro" id="IPR015151">
    <property type="entry name" value="B-adaptin_app_sub_C"/>
</dbReference>
<dbReference type="InterPro" id="IPR011989">
    <property type="entry name" value="ARM-like"/>
</dbReference>
<sequence length="428" mass="46611">MRDLVWVCPQCSDSVCEALEGCEDTLQDSQGRQALLWLLGVQGERVSSAPYVLEAFVEQVRSELSAAVKMELLCATVRVFLCRPAETQDTLGRLLHYCIEEETDMCVRDQALLYYRLLHCGTEETRAAIQGRRSDPSLGVLIGRPAEPASQWARSFNTLEPLRPLGEAGTDCSAPQEAPDHVTPDPKPGPGVDLCDPLNPGHDRGETLVGALPPPAPAAAESVGLLLLPGPCAEPPAPCTGGSQLSLALAPALSPEEFERLWLGGSHQEPHAEPGAEERKDEERKEQEEWVCLQERVQVSSAPHRCSPRGLQAALRLVNVQTMAFTPPHTLPWRVYLYTHTRRGGPAPGPPCPHVETLVLGELLYPGGGSAQAPRGDGEERGGSREEEEEEEEEVKVTLKQQPRDDEAMRDVLLVLSTALHTFSSESC</sequence>
<dbReference type="Gene3D" id="1.25.10.10">
    <property type="entry name" value="Leucine-rich Repeat Variant"/>
    <property type="match status" value="1"/>
</dbReference>
<gene>
    <name evidence="7" type="ORF">NHX12_012951</name>
</gene>
<name>A0A9Q0I5D9_9TELE</name>
<dbReference type="AlphaFoldDB" id="A0A9Q0I5D9"/>
<evidence type="ECO:0000259" key="6">
    <source>
        <dbReference type="SMART" id="SM01020"/>
    </source>
</evidence>
<keyword evidence="2" id="KW-0813">Transport</keyword>
<evidence type="ECO:0000313" key="8">
    <source>
        <dbReference type="Proteomes" id="UP001148018"/>
    </source>
</evidence>
<dbReference type="Gene3D" id="3.30.310.10">
    <property type="entry name" value="TATA-Binding Protein"/>
    <property type="match status" value="1"/>
</dbReference>
<comment type="subcellular location">
    <subcellularLocation>
        <location evidence="1">Endomembrane system</location>
    </subcellularLocation>
</comment>
<feature type="domain" description="Beta-adaptin appendage C-terminal subdomain" evidence="6">
    <location>
        <begin position="245"/>
        <end position="421"/>
    </location>
</feature>
<comment type="caution">
    <text evidence="7">The sequence shown here is derived from an EMBL/GenBank/DDBJ whole genome shotgun (WGS) entry which is preliminary data.</text>
</comment>
<feature type="region of interest" description="Disordered" evidence="5">
    <location>
        <begin position="365"/>
        <end position="408"/>
    </location>
</feature>
<organism evidence="7 8">
    <name type="scientific">Muraenolepis orangiensis</name>
    <name type="common">Patagonian moray cod</name>
    <dbReference type="NCBI Taxonomy" id="630683"/>
    <lineage>
        <taxon>Eukaryota</taxon>
        <taxon>Metazoa</taxon>
        <taxon>Chordata</taxon>
        <taxon>Craniata</taxon>
        <taxon>Vertebrata</taxon>
        <taxon>Euteleostomi</taxon>
        <taxon>Actinopterygii</taxon>
        <taxon>Neopterygii</taxon>
        <taxon>Teleostei</taxon>
        <taxon>Neoteleostei</taxon>
        <taxon>Acanthomorphata</taxon>
        <taxon>Zeiogadaria</taxon>
        <taxon>Gadariae</taxon>
        <taxon>Gadiformes</taxon>
        <taxon>Muraenolepidoidei</taxon>
        <taxon>Muraenolepididae</taxon>
        <taxon>Muraenolepis</taxon>
    </lineage>
</organism>
<proteinExistence type="predicted"/>
<evidence type="ECO:0000256" key="5">
    <source>
        <dbReference type="SAM" id="MobiDB-lite"/>
    </source>
</evidence>
<dbReference type="EMBL" id="JANIIK010000117">
    <property type="protein sequence ID" value="KAJ3586554.1"/>
    <property type="molecule type" value="Genomic_DNA"/>
</dbReference>
<dbReference type="GO" id="GO:0012505">
    <property type="term" value="C:endomembrane system"/>
    <property type="evidence" value="ECO:0007669"/>
    <property type="project" value="UniProtKB-SubCell"/>
</dbReference>
<reference evidence="7" key="1">
    <citation type="submission" date="2022-07" db="EMBL/GenBank/DDBJ databases">
        <title>Chromosome-level genome of Muraenolepis orangiensis.</title>
        <authorList>
            <person name="Kim J."/>
        </authorList>
    </citation>
    <scope>NUCLEOTIDE SEQUENCE</scope>
    <source>
        <strain evidence="7">KU_S4_2022</strain>
        <tissue evidence="7">Muscle</tissue>
    </source>
</reference>
<keyword evidence="4" id="KW-0472">Membrane</keyword>
<feature type="region of interest" description="Disordered" evidence="5">
    <location>
        <begin position="164"/>
        <end position="190"/>
    </location>
</feature>
<feature type="compositionally biased region" description="Basic and acidic residues" evidence="5">
    <location>
        <begin position="376"/>
        <end position="385"/>
    </location>
</feature>
<dbReference type="Proteomes" id="UP001148018">
    <property type="component" value="Unassembled WGS sequence"/>
</dbReference>
<dbReference type="InterPro" id="IPR026739">
    <property type="entry name" value="AP_beta"/>
</dbReference>
<evidence type="ECO:0000256" key="2">
    <source>
        <dbReference type="ARBA" id="ARBA00022448"/>
    </source>
</evidence>
<evidence type="ECO:0000256" key="1">
    <source>
        <dbReference type="ARBA" id="ARBA00004308"/>
    </source>
</evidence>
<keyword evidence="3" id="KW-0653">Protein transport</keyword>
<protein>
    <recommendedName>
        <fullName evidence="6">Beta-adaptin appendage C-terminal subdomain domain-containing protein</fullName>
    </recommendedName>
</protein>
<dbReference type="GO" id="GO:0030131">
    <property type="term" value="C:clathrin adaptor complex"/>
    <property type="evidence" value="ECO:0007669"/>
    <property type="project" value="InterPro"/>
</dbReference>
<accession>A0A9Q0I5D9</accession>
<dbReference type="InterPro" id="IPR012295">
    <property type="entry name" value="TBP_dom_sf"/>
</dbReference>
<dbReference type="GO" id="GO:0016192">
    <property type="term" value="P:vesicle-mediated transport"/>
    <property type="evidence" value="ECO:0007669"/>
    <property type="project" value="InterPro"/>
</dbReference>
<evidence type="ECO:0000256" key="3">
    <source>
        <dbReference type="ARBA" id="ARBA00022927"/>
    </source>
</evidence>
<dbReference type="OrthoDB" id="10254310at2759"/>
<dbReference type="SUPFAM" id="SSF48371">
    <property type="entry name" value="ARM repeat"/>
    <property type="match status" value="1"/>
</dbReference>
<dbReference type="SMART" id="SM01020">
    <property type="entry name" value="B2-adapt-app_C"/>
    <property type="match status" value="1"/>
</dbReference>
<dbReference type="GO" id="GO:0006886">
    <property type="term" value="P:intracellular protein transport"/>
    <property type="evidence" value="ECO:0007669"/>
    <property type="project" value="InterPro"/>
</dbReference>
<keyword evidence="8" id="KW-1185">Reference proteome</keyword>
<evidence type="ECO:0000313" key="7">
    <source>
        <dbReference type="EMBL" id="KAJ3586554.1"/>
    </source>
</evidence>
<dbReference type="InterPro" id="IPR016024">
    <property type="entry name" value="ARM-type_fold"/>
</dbReference>
<evidence type="ECO:0000256" key="4">
    <source>
        <dbReference type="ARBA" id="ARBA00023136"/>
    </source>
</evidence>